<keyword evidence="2" id="KW-0808">Transferase</keyword>
<dbReference type="EMBL" id="JAAGNN010000007">
    <property type="protein sequence ID" value="KAF4087015.1"/>
    <property type="molecule type" value="Genomic_DNA"/>
</dbReference>
<dbReference type="InterPro" id="IPR000719">
    <property type="entry name" value="Prot_kinase_dom"/>
</dbReference>
<dbReference type="Gene3D" id="3.30.200.20">
    <property type="entry name" value="Phosphorylase Kinase, domain 1"/>
    <property type="match status" value="1"/>
</dbReference>
<protein>
    <recommendedName>
        <fullName evidence="12">Mitogen-activated protein kinase kinase kinase MLT</fullName>
    </recommendedName>
</protein>
<evidence type="ECO:0000256" key="7">
    <source>
        <dbReference type="SAM" id="MobiDB-lite"/>
    </source>
</evidence>
<dbReference type="PANTHER" id="PTHR44329">
    <property type="entry name" value="SERINE/THREONINE-PROTEIN KINASE TNNI3K-RELATED"/>
    <property type="match status" value="1"/>
</dbReference>
<feature type="compositionally biased region" description="Basic residues" evidence="7">
    <location>
        <begin position="781"/>
        <end position="796"/>
    </location>
</feature>
<feature type="compositionally biased region" description="Low complexity" evidence="7">
    <location>
        <begin position="621"/>
        <end position="668"/>
    </location>
</feature>
<dbReference type="PROSITE" id="PS50105">
    <property type="entry name" value="SAM_DOMAIN"/>
    <property type="match status" value="1"/>
</dbReference>
<feature type="compositionally biased region" description="Gly residues" evidence="7">
    <location>
        <begin position="705"/>
        <end position="716"/>
    </location>
</feature>
<proteinExistence type="predicted"/>
<dbReference type="PROSITE" id="PS00108">
    <property type="entry name" value="PROTEIN_KINASE_ST"/>
    <property type="match status" value="1"/>
</dbReference>
<keyword evidence="6" id="KW-0175">Coiled coil</keyword>
<accession>A0A7J6AWK5</accession>
<evidence type="ECO:0000256" key="5">
    <source>
        <dbReference type="ARBA" id="ARBA00022840"/>
    </source>
</evidence>
<sequence length="796" mass="90692">MASLGASFVQIKFDDIHFYENCGGGSFGSVYRACWISQDKEVAVKKLLKIEKEAEILSVLSHRNIIQFYGAILEAPNYGIVTEYASGGSLYEYLSSDASKEISMRQIMTWATEMAKGMHYLHAEAPVKVIHRDLKSRNVVITADKVLKICDFGASKFHSHTTHMSLVGTFPWMAPEVIQSLPVSETCDTYSYGVVLWEMLTREIPFKGLEGLQVAWLVVEKNERLTIPSSCPASFANLMRKCWETEPMKRPFFKEILSTLEAMCNDSQLSDQCNSFLQNKAEWRREIEATLDRLKKLERDLSTKEQELKEREHRLKMWEKKLIEQSNTPLLPNLAIHVWTEEHVYFWMSQIFGTGGVDCEMQRYADVFKKNHITGRRLLLLSEADMRDMGISSKGHIIHLKAEIEKLRNDYLALLHFPPLTKDEWDREEEEKSWRKTVNLELVFGYHWKPVTGPKDCKWKMYLELDGDEVALTYIRDITFNANRPDVEVSKMTKPPFVMEKWIVGISDKQTVDCIVNYESDVRSPRSTRHVHSVRWSLVSAVDEIRSVELLIETAPTNGDRDYGSAYNSDVDPQWISSLRSKQLRDDLAQEHHSATQSNHSDSMTLPQFLSAFGNQSSYASAVRRSPSRSPLSQWADSRSSSPTLSKQLSSIHLGSKGSSPSSTTSESTSERDRSHSSRHMYNYQKKSSYSSLHVTGRGDHRMFRGGGHTSHGGTRGGRHRSNYLVPQNQSQIIPGLSPASVGEKQKDEQEDAKAAEGGWIKVERKKPPKQDLKQQDQRQLRGRPRKGGRGGRGRS</sequence>
<dbReference type="Pfam" id="PF00536">
    <property type="entry name" value="SAM_1"/>
    <property type="match status" value="1"/>
</dbReference>
<reference evidence="10 11" key="1">
    <citation type="submission" date="2020-02" db="EMBL/GenBank/DDBJ databases">
        <title>A chromosome-scale genome assembly of the black bullhead catfish (Ameiurus melas).</title>
        <authorList>
            <person name="Wen M."/>
            <person name="Zham M."/>
            <person name="Cabau C."/>
            <person name="Klopp C."/>
            <person name="Donnadieu C."/>
            <person name="Roques C."/>
            <person name="Bouchez O."/>
            <person name="Lampietro C."/>
            <person name="Jouanno E."/>
            <person name="Herpin A."/>
            <person name="Louis A."/>
            <person name="Berthelot C."/>
            <person name="Parey E."/>
            <person name="Roest-Crollius H."/>
            <person name="Braasch I."/>
            <person name="Postlethwait J."/>
            <person name="Robinson-Rechavi M."/>
            <person name="Echchiki A."/>
            <person name="Begum T."/>
            <person name="Montfort J."/>
            <person name="Schartl M."/>
            <person name="Bobe J."/>
            <person name="Guiguen Y."/>
        </authorList>
    </citation>
    <scope>NUCLEOTIDE SEQUENCE [LARGE SCALE GENOMIC DNA]</scope>
    <source>
        <strain evidence="10">M_S1</strain>
        <tissue evidence="10">Blood</tissue>
    </source>
</reference>
<feature type="compositionally biased region" description="Basic and acidic residues" evidence="7">
    <location>
        <begin position="769"/>
        <end position="780"/>
    </location>
</feature>
<dbReference type="InterPro" id="IPR008271">
    <property type="entry name" value="Ser/Thr_kinase_AS"/>
</dbReference>
<dbReference type="InterPro" id="IPR001245">
    <property type="entry name" value="Ser-Thr/Tyr_kinase_cat_dom"/>
</dbReference>
<feature type="compositionally biased region" description="Basic and acidic residues" evidence="7">
    <location>
        <begin position="744"/>
        <end position="755"/>
    </location>
</feature>
<evidence type="ECO:0000313" key="11">
    <source>
        <dbReference type="Proteomes" id="UP000593565"/>
    </source>
</evidence>
<dbReference type="GO" id="GO:0004709">
    <property type="term" value="F:MAP kinase kinase kinase activity"/>
    <property type="evidence" value="ECO:0007669"/>
    <property type="project" value="TreeGrafter"/>
</dbReference>
<keyword evidence="4" id="KW-0418">Kinase</keyword>
<comment type="caution">
    <text evidence="10">The sequence shown here is derived from an EMBL/GenBank/DDBJ whole genome shotgun (WGS) entry which is preliminary data.</text>
</comment>
<dbReference type="PROSITE" id="PS50011">
    <property type="entry name" value="PROTEIN_KINASE_DOM"/>
    <property type="match status" value="1"/>
</dbReference>
<evidence type="ECO:0008006" key="12">
    <source>
        <dbReference type="Google" id="ProtNLM"/>
    </source>
</evidence>
<evidence type="ECO:0000256" key="2">
    <source>
        <dbReference type="ARBA" id="ARBA00022679"/>
    </source>
</evidence>
<organism evidence="10 11">
    <name type="scientific">Ameiurus melas</name>
    <name type="common">Black bullhead</name>
    <name type="synonym">Silurus melas</name>
    <dbReference type="NCBI Taxonomy" id="219545"/>
    <lineage>
        <taxon>Eukaryota</taxon>
        <taxon>Metazoa</taxon>
        <taxon>Chordata</taxon>
        <taxon>Craniata</taxon>
        <taxon>Vertebrata</taxon>
        <taxon>Euteleostomi</taxon>
        <taxon>Actinopterygii</taxon>
        <taxon>Neopterygii</taxon>
        <taxon>Teleostei</taxon>
        <taxon>Ostariophysi</taxon>
        <taxon>Siluriformes</taxon>
        <taxon>Ictaluridae</taxon>
        <taxon>Ameiurus</taxon>
    </lineage>
</organism>
<dbReference type="FunFam" id="1.10.510.10:FF:000243">
    <property type="entry name" value="mitogen-activated protein kinase kinase kinase 20 isoform X2"/>
    <property type="match status" value="1"/>
</dbReference>
<dbReference type="SUPFAM" id="SSF56112">
    <property type="entry name" value="Protein kinase-like (PK-like)"/>
    <property type="match status" value="1"/>
</dbReference>
<keyword evidence="11" id="KW-1185">Reference proteome</keyword>
<feature type="compositionally biased region" description="Polar residues" evidence="7">
    <location>
        <begin position="685"/>
        <end position="694"/>
    </location>
</feature>
<evidence type="ECO:0000256" key="4">
    <source>
        <dbReference type="ARBA" id="ARBA00022777"/>
    </source>
</evidence>
<evidence type="ECO:0000259" key="9">
    <source>
        <dbReference type="PROSITE" id="PS50105"/>
    </source>
</evidence>
<dbReference type="Pfam" id="PF07714">
    <property type="entry name" value="PK_Tyr_Ser-Thr"/>
    <property type="match status" value="1"/>
</dbReference>
<evidence type="ECO:0000256" key="1">
    <source>
        <dbReference type="ARBA" id="ARBA00022527"/>
    </source>
</evidence>
<dbReference type="GO" id="GO:0005737">
    <property type="term" value="C:cytoplasm"/>
    <property type="evidence" value="ECO:0007669"/>
    <property type="project" value="TreeGrafter"/>
</dbReference>
<evidence type="ECO:0000256" key="3">
    <source>
        <dbReference type="ARBA" id="ARBA00022741"/>
    </source>
</evidence>
<dbReference type="GO" id="GO:0005524">
    <property type="term" value="F:ATP binding"/>
    <property type="evidence" value="ECO:0007669"/>
    <property type="project" value="UniProtKB-KW"/>
</dbReference>
<evidence type="ECO:0000259" key="8">
    <source>
        <dbReference type="PROSITE" id="PS50011"/>
    </source>
</evidence>
<feature type="domain" description="Protein kinase" evidence="8">
    <location>
        <begin position="16"/>
        <end position="277"/>
    </location>
</feature>
<keyword evidence="3" id="KW-0547">Nucleotide-binding</keyword>
<dbReference type="AlphaFoldDB" id="A0A7J6AWK5"/>
<dbReference type="Proteomes" id="UP000593565">
    <property type="component" value="Unassembled WGS sequence"/>
</dbReference>
<dbReference type="InterPro" id="IPR001660">
    <property type="entry name" value="SAM"/>
</dbReference>
<dbReference type="SUPFAM" id="SSF47769">
    <property type="entry name" value="SAM/Pointed domain"/>
    <property type="match status" value="1"/>
</dbReference>
<dbReference type="CDD" id="cd09529">
    <property type="entry name" value="SAM_MLTK"/>
    <property type="match status" value="1"/>
</dbReference>
<dbReference type="Gene3D" id="1.10.510.10">
    <property type="entry name" value="Transferase(Phosphotransferase) domain 1"/>
    <property type="match status" value="1"/>
</dbReference>
<name>A0A7J6AWK5_AMEME</name>
<feature type="region of interest" description="Disordered" evidence="7">
    <location>
        <begin position="621"/>
        <end position="796"/>
    </location>
</feature>
<dbReference type="InterPro" id="IPR051681">
    <property type="entry name" value="Ser/Thr_Kinases-Pseudokinases"/>
</dbReference>
<dbReference type="SMART" id="SM00220">
    <property type="entry name" value="S_TKc"/>
    <property type="match status" value="1"/>
</dbReference>
<feature type="domain" description="SAM" evidence="9">
    <location>
        <begin position="339"/>
        <end position="410"/>
    </location>
</feature>
<dbReference type="InterPro" id="IPR011009">
    <property type="entry name" value="Kinase-like_dom_sf"/>
</dbReference>
<dbReference type="SMART" id="SM00454">
    <property type="entry name" value="SAM"/>
    <property type="match status" value="1"/>
</dbReference>
<evidence type="ECO:0000256" key="6">
    <source>
        <dbReference type="SAM" id="Coils"/>
    </source>
</evidence>
<gene>
    <name evidence="10" type="ORF">AMELA_G00090720</name>
</gene>
<evidence type="ECO:0000313" key="10">
    <source>
        <dbReference type="EMBL" id="KAF4087015.1"/>
    </source>
</evidence>
<keyword evidence="1" id="KW-0723">Serine/threonine-protein kinase</keyword>
<dbReference type="PANTHER" id="PTHR44329:SF288">
    <property type="entry name" value="MITOGEN-ACTIVATED PROTEIN KINASE KINASE KINASE 20"/>
    <property type="match status" value="1"/>
</dbReference>
<feature type="coiled-coil region" evidence="6">
    <location>
        <begin position="280"/>
        <end position="321"/>
    </location>
</feature>
<dbReference type="Gene3D" id="1.10.150.50">
    <property type="entry name" value="Transcription Factor, Ets-1"/>
    <property type="match status" value="1"/>
</dbReference>
<dbReference type="OrthoDB" id="339325at2759"/>
<keyword evidence="5" id="KW-0067">ATP-binding</keyword>
<dbReference type="FunFam" id="3.30.200.20:FF:000220">
    <property type="entry name" value="mitogen-activated protein kinase kinase kinase 20 isoform X1"/>
    <property type="match status" value="1"/>
</dbReference>
<dbReference type="InterPro" id="IPR013761">
    <property type="entry name" value="SAM/pointed_sf"/>
</dbReference>
<dbReference type="PRINTS" id="PR00109">
    <property type="entry name" value="TYRKINASE"/>
</dbReference>